<dbReference type="Proteomes" id="UP000282930">
    <property type="component" value="Chromosome"/>
</dbReference>
<feature type="transmembrane region" description="Helical" evidence="9">
    <location>
        <begin position="280"/>
        <end position="298"/>
    </location>
</feature>
<feature type="transmembrane region" description="Helical" evidence="9">
    <location>
        <begin position="198"/>
        <end position="215"/>
    </location>
</feature>
<feature type="transmembrane region" description="Helical" evidence="9">
    <location>
        <begin position="126"/>
        <end position="147"/>
    </location>
</feature>
<dbReference type="Gene3D" id="1.10.3430.10">
    <property type="entry name" value="Ammonium transporter AmtB like domains"/>
    <property type="match status" value="1"/>
</dbReference>
<keyword evidence="6 9" id="KW-0472">Membrane</keyword>
<keyword evidence="7 9" id="KW-0924">Ammonia transport</keyword>
<dbReference type="GO" id="GO:0005886">
    <property type="term" value="C:plasma membrane"/>
    <property type="evidence" value="ECO:0007669"/>
    <property type="project" value="UniProtKB-SubCell"/>
</dbReference>
<dbReference type="InterPro" id="IPR001905">
    <property type="entry name" value="Ammonium_transpt"/>
</dbReference>
<evidence type="ECO:0000256" key="8">
    <source>
        <dbReference type="ARBA" id="ARBA00050025"/>
    </source>
</evidence>
<dbReference type="RefSeq" id="WP_127351429.1">
    <property type="nucleotide sequence ID" value="NZ_CP034791.1"/>
</dbReference>
<reference evidence="11 12" key="1">
    <citation type="submission" date="2018-12" db="EMBL/GenBank/DDBJ databases">
        <title>Genome sequence from the cellulolytic species, Caldicellulosiruptor changbaiensis.</title>
        <authorList>
            <person name="Blumer-Schuette S.E."/>
            <person name="Mendoza C."/>
        </authorList>
    </citation>
    <scope>NUCLEOTIDE SEQUENCE [LARGE SCALE GENOMIC DNA]</scope>
    <source>
        <strain evidence="11 12">CBS-Z</strain>
    </source>
</reference>
<dbReference type="Pfam" id="PF00909">
    <property type="entry name" value="Ammonium_transp"/>
    <property type="match status" value="1"/>
</dbReference>
<comment type="subcellular location">
    <subcellularLocation>
        <location evidence="9">Cell membrane</location>
        <topology evidence="9">Multi-pass membrane protein</topology>
    </subcellularLocation>
    <subcellularLocation>
        <location evidence="1">Membrane</location>
        <topology evidence="1">Multi-pass membrane protein</topology>
    </subcellularLocation>
</comment>
<evidence type="ECO:0000313" key="11">
    <source>
        <dbReference type="EMBL" id="AZT89855.1"/>
    </source>
</evidence>
<feature type="transmembrane region" description="Helical" evidence="9">
    <location>
        <begin position="351"/>
        <end position="373"/>
    </location>
</feature>
<dbReference type="PANTHER" id="PTHR43029:SF10">
    <property type="entry name" value="AMMONIUM TRANSPORTER MEP2"/>
    <property type="match status" value="1"/>
</dbReference>
<dbReference type="KEGG" id="ccha:ELD05_03825"/>
<dbReference type="NCBIfam" id="TIGR00836">
    <property type="entry name" value="amt"/>
    <property type="match status" value="1"/>
</dbReference>
<proteinExistence type="inferred from homology"/>
<keyword evidence="5 9" id="KW-1133">Transmembrane helix</keyword>
<dbReference type="GO" id="GO:0008519">
    <property type="term" value="F:ammonium channel activity"/>
    <property type="evidence" value="ECO:0007669"/>
    <property type="project" value="InterPro"/>
</dbReference>
<keyword evidence="3 9" id="KW-0813">Transport</keyword>
<evidence type="ECO:0000256" key="2">
    <source>
        <dbReference type="ARBA" id="ARBA00005887"/>
    </source>
</evidence>
<gene>
    <name evidence="11" type="ORF">ELD05_03825</name>
</gene>
<keyword evidence="4 9" id="KW-0812">Transmembrane</keyword>
<dbReference type="InterPro" id="IPR029020">
    <property type="entry name" value="Ammonium/urea_transptr"/>
</dbReference>
<evidence type="ECO:0000256" key="9">
    <source>
        <dbReference type="RuleBase" id="RU362002"/>
    </source>
</evidence>
<evidence type="ECO:0000256" key="7">
    <source>
        <dbReference type="ARBA" id="ARBA00023177"/>
    </source>
</evidence>
<feature type="transmembrane region" description="Helical" evidence="9">
    <location>
        <begin position="6"/>
        <end position="28"/>
    </location>
</feature>
<dbReference type="AlphaFoldDB" id="A0A3T0D488"/>
<evidence type="ECO:0000256" key="5">
    <source>
        <dbReference type="ARBA" id="ARBA00022989"/>
    </source>
</evidence>
<dbReference type="EMBL" id="CP034791">
    <property type="protein sequence ID" value="AZT89855.1"/>
    <property type="molecule type" value="Genomic_DNA"/>
</dbReference>
<evidence type="ECO:0000256" key="1">
    <source>
        <dbReference type="ARBA" id="ARBA00004141"/>
    </source>
</evidence>
<dbReference type="FunFam" id="1.10.3430.10:FF:000011">
    <property type="entry name" value="Ammonium transporter"/>
    <property type="match status" value="1"/>
</dbReference>
<feature type="transmembrane region" description="Helical" evidence="9">
    <location>
        <begin position="159"/>
        <end position="182"/>
    </location>
</feature>
<evidence type="ECO:0000256" key="4">
    <source>
        <dbReference type="ARBA" id="ARBA00022692"/>
    </source>
</evidence>
<feature type="domain" description="Ammonium transporter AmtB-like" evidence="10">
    <location>
        <begin position="7"/>
        <end position="403"/>
    </location>
</feature>
<evidence type="ECO:0000256" key="3">
    <source>
        <dbReference type="ARBA" id="ARBA00022448"/>
    </source>
</evidence>
<organism evidence="11 12">
    <name type="scientific">Caldicellulosiruptor changbaiensis</name>
    <dbReference type="NCBI Taxonomy" id="1222016"/>
    <lineage>
        <taxon>Bacteria</taxon>
        <taxon>Bacillati</taxon>
        <taxon>Bacillota</taxon>
        <taxon>Bacillota incertae sedis</taxon>
        <taxon>Caldicellulosiruptorales</taxon>
        <taxon>Caldicellulosiruptoraceae</taxon>
        <taxon>Caldicellulosiruptor</taxon>
    </lineage>
</organism>
<feature type="transmembrane region" description="Helical" evidence="9">
    <location>
        <begin position="40"/>
        <end position="62"/>
    </location>
</feature>
<protein>
    <recommendedName>
        <fullName evidence="8 9">Ammonium transporter</fullName>
    </recommendedName>
</protein>
<feature type="transmembrane region" description="Helical" evidence="9">
    <location>
        <begin position="227"/>
        <end position="248"/>
    </location>
</feature>
<evidence type="ECO:0000256" key="6">
    <source>
        <dbReference type="ARBA" id="ARBA00023136"/>
    </source>
</evidence>
<comment type="similarity">
    <text evidence="2 9">Belongs to the ammonia transporter channel (TC 1.A.11.2) family.</text>
</comment>
<feature type="transmembrane region" description="Helical" evidence="9">
    <location>
        <begin position="97"/>
        <end position="119"/>
    </location>
</feature>
<keyword evidence="12" id="KW-1185">Reference proteome</keyword>
<feature type="transmembrane region" description="Helical" evidence="9">
    <location>
        <begin position="310"/>
        <end position="331"/>
    </location>
</feature>
<dbReference type="InterPro" id="IPR024041">
    <property type="entry name" value="NH4_transpt_AmtB-like_dom"/>
</dbReference>
<sequence>MNYADIVWVLISTALVMLMTPAVGLFYGGMVRRKNLLSTITMSALTLGIISIEWVLVGYSMAFGPDRFGLIGSLDWAGLRNVGYKPNPDYAATIPHLLFMAFQMMFAVITPALIVGAYVERIKFSSYILFTLLWALFVYNPVAHWVWAKGGWLKDLGALDFAGGTVVHITAGVSALALSLVIRKRKDFGKVQMEPNNIPLTLLGAFLLWFGWFGFNGGSSLAANEIGVNAFVVTNVAAASAAVSWMIISWLYKKPSAIGIATGAVVGLVAITPASGYVNALTAIVIGAVASVISFYFIRLRERLKLDETLDVWACHGMGGTWGALATGIFASKAVNPGGNDGLIFGNFNLFLVQLISVAVVWAFSFVITFIIAKILDKTVGLAVTYEEETVGLDISQHGEEAYGGI</sequence>
<accession>A0A3T0D488</accession>
<evidence type="ECO:0000313" key="12">
    <source>
        <dbReference type="Proteomes" id="UP000282930"/>
    </source>
</evidence>
<dbReference type="SUPFAM" id="SSF111352">
    <property type="entry name" value="Ammonium transporter"/>
    <property type="match status" value="1"/>
</dbReference>
<feature type="transmembrane region" description="Helical" evidence="9">
    <location>
        <begin position="255"/>
        <end position="274"/>
    </location>
</feature>
<evidence type="ECO:0000259" key="10">
    <source>
        <dbReference type="Pfam" id="PF00909"/>
    </source>
</evidence>
<name>A0A3T0D488_9FIRM</name>
<dbReference type="PANTHER" id="PTHR43029">
    <property type="entry name" value="AMMONIUM TRANSPORTER MEP2"/>
    <property type="match status" value="1"/>
</dbReference>